<dbReference type="InParanoid" id="A0A2H3DSI0"/>
<evidence type="ECO:0000259" key="1">
    <source>
        <dbReference type="PROSITE" id="PS50181"/>
    </source>
</evidence>
<dbReference type="Gene3D" id="1.20.1280.50">
    <property type="match status" value="1"/>
</dbReference>
<dbReference type="AlphaFoldDB" id="A0A2H3DSI0"/>
<dbReference type="PROSITE" id="PS50181">
    <property type="entry name" value="FBOX"/>
    <property type="match status" value="1"/>
</dbReference>
<dbReference type="SUPFAM" id="SSF81383">
    <property type="entry name" value="F-box domain"/>
    <property type="match status" value="1"/>
</dbReference>
<accession>A0A2H3DSI0</accession>
<feature type="domain" description="F-box" evidence="1">
    <location>
        <begin position="64"/>
        <end position="112"/>
    </location>
</feature>
<evidence type="ECO:0000313" key="3">
    <source>
        <dbReference type="Proteomes" id="UP000217790"/>
    </source>
</evidence>
<gene>
    <name evidence="2" type="ORF">ARMGADRAFT_1111780</name>
</gene>
<protein>
    <recommendedName>
        <fullName evidence="1">F-box domain-containing protein</fullName>
    </recommendedName>
</protein>
<proteinExistence type="predicted"/>
<dbReference type="SMART" id="SM00256">
    <property type="entry name" value="FBOX"/>
    <property type="match status" value="1"/>
</dbReference>
<dbReference type="EMBL" id="KZ293665">
    <property type="protein sequence ID" value="PBK90396.1"/>
    <property type="molecule type" value="Genomic_DNA"/>
</dbReference>
<name>A0A2H3DSI0_ARMGA</name>
<keyword evidence="3" id="KW-1185">Reference proteome</keyword>
<dbReference type="InterPro" id="IPR036047">
    <property type="entry name" value="F-box-like_dom_sf"/>
</dbReference>
<dbReference type="Proteomes" id="UP000217790">
    <property type="component" value="Unassembled WGS sequence"/>
</dbReference>
<reference evidence="3" key="1">
    <citation type="journal article" date="2017" name="Nat. Ecol. Evol.">
        <title>Genome expansion and lineage-specific genetic innovations in the forest pathogenic fungi Armillaria.</title>
        <authorList>
            <person name="Sipos G."/>
            <person name="Prasanna A.N."/>
            <person name="Walter M.C."/>
            <person name="O'Connor E."/>
            <person name="Balint B."/>
            <person name="Krizsan K."/>
            <person name="Kiss B."/>
            <person name="Hess J."/>
            <person name="Varga T."/>
            <person name="Slot J."/>
            <person name="Riley R."/>
            <person name="Boka B."/>
            <person name="Rigling D."/>
            <person name="Barry K."/>
            <person name="Lee J."/>
            <person name="Mihaltcheva S."/>
            <person name="LaButti K."/>
            <person name="Lipzen A."/>
            <person name="Waldron R."/>
            <person name="Moloney N.M."/>
            <person name="Sperisen C."/>
            <person name="Kredics L."/>
            <person name="Vagvoelgyi C."/>
            <person name="Patrignani A."/>
            <person name="Fitzpatrick D."/>
            <person name="Nagy I."/>
            <person name="Doyle S."/>
            <person name="Anderson J.B."/>
            <person name="Grigoriev I.V."/>
            <person name="Gueldener U."/>
            <person name="Muensterkoetter M."/>
            <person name="Nagy L.G."/>
        </authorList>
    </citation>
    <scope>NUCLEOTIDE SEQUENCE [LARGE SCALE GENOMIC DNA]</scope>
    <source>
        <strain evidence="3">Ar21-2</strain>
    </source>
</reference>
<dbReference type="OrthoDB" id="2899243at2759"/>
<dbReference type="InterPro" id="IPR001810">
    <property type="entry name" value="F-box_dom"/>
</dbReference>
<dbReference type="OMA" id="YLGPWHE"/>
<dbReference type="Pfam" id="PF12937">
    <property type="entry name" value="F-box-like"/>
    <property type="match status" value="1"/>
</dbReference>
<evidence type="ECO:0000313" key="2">
    <source>
        <dbReference type="EMBL" id="PBK90396.1"/>
    </source>
</evidence>
<sequence>MAHTVSNPHAAHPRDSNPEMYTLYHQTVYGHVHPTLSSLEDQLGGGNIEQDLQKKRMKHELQEASTSTDLPNELLYAVFNHVERRDLLSLARVSRRLNAVAMRLYLGPWHEVQKDYSVFGGHFTNAPCKFSCLRYLRISLATPYILSMTLMFSFDFKAEFDEVLRYHRSIPPKQHPSLHIDFTSSAKQCIVCQSIRWGRIDLERLHRFCEGLVRLRCVSFKCLQTGWECLGDPATRGKMAAFHPPPFTTLTSMYIPSSSTCYLDWLIRSARASPIESLTLQHIRELYKKKSDGVMSLHLPHLKHITFGLCTFTPEHLSSFLSRHPAIMDLTFFSGNIAAPRSWLHTVHMRLPHLHTIVMGIRNLEHLLPSMRPKSFPSLKSVVVLGCECHECDGPGLYCEWNNNRPDIRRVLYWISRLPAVSCVQLPFEHPWDTISGLTLPGITKLASTRCSVASNLERVIPVSVLFPNVEDFEVVEIGMENNEKLMEEINERWTGLRCVTFSGRLSYTRE</sequence>
<organism evidence="2 3">
    <name type="scientific">Armillaria gallica</name>
    <name type="common">Bulbous honey fungus</name>
    <name type="synonym">Armillaria bulbosa</name>
    <dbReference type="NCBI Taxonomy" id="47427"/>
    <lineage>
        <taxon>Eukaryota</taxon>
        <taxon>Fungi</taxon>
        <taxon>Dikarya</taxon>
        <taxon>Basidiomycota</taxon>
        <taxon>Agaricomycotina</taxon>
        <taxon>Agaricomycetes</taxon>
        <taxon>Agaricomycetidae</taxon>
        <taxon>Agaricales</taxon>
        <taxon>Marasmiineae</taxon>
        <taxon>Physalacriaceae</taxon>
        <taxon>Armillaria</taxon>
    </lineage>
</organism>
<dbReference type="CDD" id="cd09917">
    <property type="entry name" value="F-box_SF"/>
    <property type="match status" value="1"/>
</dbReference>